<dbReference type="Pfam" id="PF05175">
    <property type="entry name" value="MTS"/>
    <property type="match status" value="1"/>
</dbReference>
<reference evidence="2 3" key="1">
    <citation type="journal article" date="2016" name="Nat. Commun.">
        <title>Thousands of microbial genomes shed light on interconnected biogeochemical processes in an aquifer system.</title>
        <authorList>
            <person name="Anantharaman K."/>
            <person name="Brown C.T."/>
            <person name="Hug L.A."/>
            <person name="Sharon I."/>
            <person name="Castelle C.J."/>
            <person name="Probst A.J."/>
            <person name="Thomas B.C."/>
            <person name="Singh A."/>
            <person name="Wilkins M.J."/>
            <person name="Karaoz U."/>
            <person name="Brodie E.L."/>
            <person name="Williams K.H."/>
            <person name="Hubbard S.S."/>
            <person name="Banfield J.F."/>
        </authorList>
    </citation>
    <scope>NUCLEOTIDE SEQUENCE [LARGE SCALE GENOMIC DNA]</scope>
</reference>
<dbReference type="GO" id="GO:0008170">
    <property type="term" value="F:N-methyltransferase activity"/>
    <property type="evidence" value="ECO:0007669"/>
    <property type="project" value="UniProtKB-ARBA"/>
</dbReference>
<dbReference type="CDD" id="cd02440">
    <property type="entry name" value="AdoMet_MTases"/>
    <property type="match status" value="1"/>
</dbReference>
<comment type="caution">
    <text evidence="2">The sequence shown here is derived from an EMBL/GenBank/DDBJ whole genome shotgun (WGS) entry which is preliminary data.</text>
</comment>
<dbReference type="GO" id="GO:0003676">
    <property type="term" value="F:nucleic acid binding"/>
    <property type="evidence" value="ECO:0007669"/>
    <property type="project" value="InterPro"/>
</dbReference>
<dbReference type="InterPro" id="IPR029063">
    <property type="entry name" value="SAM-dependent_MTases_sf"/>
</dbReference>
<evidence type="ECO:0000259" key="1">
    <source>
        <dbReference type="Pfam" id="PF05175"/>
    </source>
</evidence>
<evidence type="ECO:0000313" key="2">
    <source>
        <dbReference type="EMBL" id="OGL45740.1"/>
    </source>
</evidence>
<dbReference type="EMBL" id="MGDF01000080">
    <property type="protein sequence ID" value="OGL45740.1"/>
    <property type="molecule type" value="Genomic_DNA"/>
</dbReference>
<dbReference type="InterPro" id="IPR002052">
    <property type="entry name" value="DNA_methylase_N6_adenine_CS"/>
</dbReference>
<evidence type="ECO:0000313" key="3">
    <source>
        <dbReference type="Proteomes" id="UP000178435"/>
    </source>
</evidence>
<feature type="domain" description="Methyltransferase small" evidence="1">
    <location>
        <begin position="35"/>
        <end position="134"/>
    </location>
</feature>
<dbReference type="Gene3D" id="3.40.50.150">
    <property type="entry name" value="Vaccinia Virus protein VP39"/>
    <property type="match status" value="1"/>
</dbReference>
<dbReference type="PANTHER" id="PTHR47739:SF1">
    <property type="entry name" value="TRNA1(VAL) (ADENINE(37)-N6)-METHYLTRANSFERASE"/>
    <property type="match status" value="1"/>
</dbReference>
<organism evidence="2 3">
    <name type="scientific">Candidatus Schekmanbacteria bacterium RBG_16_38_11</name>
    <dbReference type="NCBI Taxonomy" id="1817880"/>
    <lineage>
        <taxon>Bacteria</taxon>
        <taxon>Candidatus Schekmaniibacteriota</taxon>
    </lineage>
</organism>
<dbReference type="GO" id="GO:0032259">
    <property type="term" value="P:methylation"/>
    <property type="evidence" value="ECO:0007669"/>
    <property type="project" value="InterPro"/>
</dbReference>
<dbReference type="GO" id="GO:0008757">
    <property type="term" value="F:S-adenosylmethionine-dependent methyltransferase activity"/>
    <property type="evidence" value="ECO:0007669"/>
    <property type="project" value="UniProtKB-ARBA"/>
</dbReference>
<gene>
    <name evidence="2" type="ORF">A2149_07580</name>
</gene>
<dbReference type="PROSITE" id="PS00092">
    <property type="entry name" value="N6_MTASE"/>
    <property type="match status" value="1"/>
</dbReference>
<dbReference type="PANTHER" id="PTHR47739">
    <property type="entry name" value="TRNA1(VAL) (ADENINE(37)-N6)-METHYLTRANSFERASE"/>
    <property type="match status" value="1"/>
</dbReference>
<proteinExistence type="predicted"/>
<dbReference type="Proteomes" id="UP000178435">
    <property type="component" value="Unassembled WGS sequence"/>
</dbReference>
<accession>A0A1F7RWF1</accession>
<dbReference type="SUPFAM" id="SSF53335">
    <property type="entry name" value="S-adenosyl-L-methionine-dependent methyltransferases"/>
    <property type="match status" value="1"/>
</dbReference>
<dbReference type="AlphaFoldDB" id="A0A1F7RWF1"/>
<name>A0A1F7RWF1_9BACT</name>
<sequence length="246" mass="27947">MTEIFKNETVDTLSRLNLKIIQKKDGYRFSLDAILLADFTSKFILPGAFVLEFGTGSGVIPITLASKIGDIRIIGLEIQEDLCEMAKRSVKLNKLEDKIKIIKGDLKESSKIFKEQRFDIVIANPPYKPKKSGRINIDLQKAIARHELECNLKELVKASSFLTKVKGRVILIYSPERISVLIYELRTNGFEPKHIRFIHSFTHSEAKMVLIESVKGGRPGVKVLPPLVVYKGRGDYSEEVKKIYHF</sequence>
<protein>
    <recommendedName>
        <fullName evidence="1">Methyltransferase small domain-containing protein</fullName>
    </recommendedName>
</protein>
<dbReference type="InterPro" id="IPR007848">
    <property type="entry name" value="Small_mtfrase_dom"/>
</dbReference>
<dbReference type="InterPro" id="IPR050210">
    <property type="entry name" value="tRNA_Adenine-N(6)_MTase"/>
</dbReference>